<proteinExistence type="predicted"/>
<accession>A0ABS9TGU3</accession>
<organism evidence="1 2">
    <name type="scientific">Pseudonocardia alaniniphila</name>
    <dbReference type="NCBI Taxonomy" id="75291"/>
    <lineage>
        <taxon>Bacteria</taxon>
        <taxon>Bacillati</taxon>
        <taxon>Actinomycetota</taxon>
        <taxon>Actinomycetes</taxon>
        <taxon>Pseudonocardiales</taxon>
        <taxon>Pseudonocardiaceae</taxon>
        <taxon>Pseudonocardia</taxon>
    </lineage>
</organism>
<dbReference type="EMBL" id="JAKXMK010000015">
    <property type="protein sequence ID" value="MCH6167761.1"/>
    <property type="molecule type" value="Genomic_DNA"/>
</dbReference>
<evidence type="ECO:0000313" key="2">
    <source>
        <dbReference type="Proteomes" id="UP001299970"/>
    </source>
</evidence>
<gene>
    <name evidence="1" type="ORF">MMF94_18900</name>
</gene>
<comment type="caution">
    <text evidence="1">The sequence shown here is derived from an EMBL/GenBank/DDBJ whole genome shotgun (WGS) entry which is preliminary data.</text>
</comment>
<sequence>MPARVMWRRELIAAGFAAGELRQRVRVGALVSIRRGAYLTGALPPDPELRHVILVRAALPDLAADAVVSHASAAVLLGLPLWNVPLGHVHVTRCRRSGARRSSGAHVHAAPLQPDEIVEVDGLRLTSPARTVVDLARWLPFEQAVVAADGALRLQLVTREGLAEAVERAARRPGSPAARRVVAFADERSESPGESRSRVALHNAGLPPPVLQWEVHGRSGLWLARTDFGWPELRTVGEFDGKIKYGRLLKPGQTPGDAVFEEKRREDALRDESLRVVRWTWGELDHFDPVAERLRRAFGASERTSQHVG</sequence>
<reference evidence="1 2" key="1">
    <citation type="submission" date="2022-03" db="EMBL/GenBank/DDBJ databases">
        <title>Pseudonocardia alaer sp. nov., a novel actinomycete isolated from reed forest soil.</title>
        <authorList>
            <person name="Wang L."/>
        </authorList>
    </citation>
    <scope>NUCLEOTIDE SEQUENCE [LARGE SCALE GENOMIC DNA]</scope>
    <source>
        <strain evidence="1 2">Y-16303</strain>
    </source>
</reference>
<evidence type="ECO:0008006" key="3">
    <source>
        <dbReference type="Google" id="ProtNLM"/>
    </source>
</evidence>
<evidence type="ECO:0000313" key="1">
    <source>
        <dbReference type="EMBL" id="MCH6167761.1"/>
    </source>
</evidence>
<dbReference type="RefSeq" id="WP_241038266.1">
    <property type="nucleotide sequence ID" value="NZ_BAAAJF010000019.1"/>
</dbReference>
<dbReference type="Proteomes" id="UP001299970">
    <property type="component" value="Unassembled WGS sequence"/>
</dbReference>
<protein>
    <recommendedName>
        <fullName evidence="3">Transcriptional regulator, AbiEi antitoxin, Type IV TA system</fullName>
    </recommendedName>
</protein>
<name>A0ABS9TGU3_9PSEU</name>
<keyword evidence="2" id="KW-1185">Reference proteome</keyword>